<evidence type="ECO:0000313" key="2">
    <source>
        <dbReference type="EMBL" id="XAY04710.1"/>
    </source>
</evidence>
<dbReference type="RefSeq" id="WP_354701237.1">
    <property type="nucleotide sequence ID" value="NZ_CP114014.1"/>
</dbReference>
<dbReference type="SUPFAM" id="SSF54001">
    <property type="entry name" value="Cysteine proteinases"/>
    <property type="match status" value="1"/>
</dbReference>
<feature type="coiled-coil region" evidence="1">
    <location>
        <begin position="66"/>
        <end position="114"/>
    </location>
</feature>
<evidence type="ECO:0008006" key="3">
    <source>
        <dbReference type="Google" id="ProtNLM"/>
    </source>
</evidence>
<keyword evidence="1" id="KW-0175">Coiled coil</keyword>
<dbReference type="AlphaFoldDB" id="A0AAU7ASN7"/>
<feature type="coiled-coil region" evidence="1">
    <location>
        <begin position="171"/>
        <end position="198"/>
    </location>
</feature>
<accession>A0AAU7ASN7</accession>
<dbReference type="Gene3D" id="6.10.250.3150">
    <property type="match status" value="1"/>
</dbReference>
<organism evidence="2">
    <name type="scientific">Paraconexibacter sp. AEG42_29</name>
    <dbReference type="NCBI Taxonomy" id="2997339"/>
    <lineage>
        <taxon>Bacteria</taxon>
        <taxon>Bacillati</taxon>
        <taxon>Actinomycetota</taxon>
        <taxon>Thermoleophilia</taxon>
        <taxon>Solirubrobacterales</taxon>
        <taxon>Paraconexibacteraceae</taxon>
        <taxon>Paraconexibacter</taxon>
    </lineage>
</organism>
<reference evidence="2" key="1">
    <citation type="submission" date="2022-12" db="EMBL/GenBank/DDBJ databases">
        <title>Paraconexibacter alkalitolerans sp. nov. and Baekduia alba sp. nov., isolated from soil and emended description of the genera Paraconexibacter (Chun et al., 2020) and Baekduia (An et al., 2020).</title>
        <authorList>
            <person name="Vieira S."/>
            <person name="Huber K.J."/>
            <person name="Geppert A."/>
            <person name="Wolf J."/>
            <person name="Neumann-Schaal M."/>
            <person name="Muesken M."/>
            <person name="Overmann J."/>
        </authorList>
    </citation>
    <scope>NUCLEOTIDE SEQUENCE</scope>
    <source>
        <strain evidence="2">AEG42_29</strain>
    </source>
</reference>
<protein>
    <recommendedName>
        <fullName evidence="3">NlpC/P60 domain-containing protein</fullName>
    </recommendedName>
</protein>
<dbReference type="InterPro" id="IPR038765">
    <property type="entry name" value="Papain-like_cys_pep_sf"/>
</dbReference>
<gene>
    <name evidence="2" type="ORF">DSM112329_01546</name>
</gene>
<dbReference type="EMBL" id="CP114014">
    <property type="protein sequence ID" value="XAY04710.1"/>
    <property type="molecule type" value="Genomic_DNA"/>
</dbReference>
<proteinExistence type="predicted"/>
<dbReference type="Gene3D" id="3.90.1720.10">
    <property type="entry name" value="endopeptidase domain like (from Nostoc punctiforme)"/>
    <property type="match status" value="1"/>
</dbReference>
<dbReference type="KEGG" id="parq:DSM112329_01546"/>
<sequence length="389" mass="41511">MPRLSSIPVRLLIAAAVATLAVLATVLPAVGQNTGQRIASSESRAAALKAAVAVETRRLGQTDADLGAAQARLDRIEADADRREAKVRAIGARIAATRVVLQKLENRMHRAANALRRNLVSAYQNPQPDLVSFLLRAHDFGDLIESRNFLKRIEANNARILDSTRETRVQVDREATKLVELQQDARRLAEQVQRRRDSAQVARTAILNVRARQLQRRDGTAAQLAAVRGQISDLKGRQRREAARAARIQREAVVSGIGVNTGGLAQPPAGAPAAVAKVMAAGNAIAGLPYLYGGGHASFKASAYDCSGSISYALAAAGLVSSPMASGPFMSWGEAGPGKYITVYANAGHAYMVVAGWRFDTSALSRGGTRWTQEMRSSAGFVARHPPGL</sequence>
<name>A0AAU7ASN7_9ACTN</name>
<evidence type="ECO:0000256" key="1">
    <source>
        <dbReference type="SAM" id="Coils"/>
    </source>
</evidence>